<dbReference type="AlphaFoldDB" id="A0A0H3XHR9"/>
<organism evidence="2 3">
    <name type="scientific">Spiroplasma eriocheiris</name>
    <dbReference type="NCBI Taxonomy" id="315358"/>
    <lineage>
        <taxon>Bacteria</taxon>
        <taxon>Bacillati</taxon>
        <taxon>Mycoplasmatota</taxon>
        <taxon>Mollicutes</taxon>
        <taxon>Entomoplasmatales</taxon>
        <taxon>Spiroplasmataceae</taxon>
        <taxon>Spiroplasma</taxon>
    </lineage>
</organism>
<protein>
    <recommendedName>
        <fullName evidence="4">Lipoprotein</fullName>
    </recommendedName>
</protein>
<accession>A0A0H3XHR9</accession>
<keyword evidence="3" id="KW-1185">Reference proteome</keyword>
<dbReference type="STRING" id="315358.SERIO_v1c03330"/>
<evidence type="ECO:0008006" key="4">
    <source>
        <dbReference type="Google" id="ProtNLM"/>
    </source>
</evidence>
<feature type="signal peptide" evidence="1">
    <location>
        <begin position="1"/>
        <end position="22"/>
    </location>
</feature>
<dbReference type="KEGG" id="seri:SERIO_v1c03330"/>
<evidence type="ECO:0000313" key="2">
    <source>
        <dbReference type="EMBL" id="AKM53915.1"/>
    </source>
</evidence>
<dbReference type="PROSITE" id="PS51257">
    <property type="entry name" value="PROKAR_LIPOPROTEIN"/>
    <property type="match status" value="1"/>
</dbReference>
<reference evidence="2 3" key="1">
    <citation type="journal article" date="2015" name="Genome Biol. Evol.">
        <title>Found and Lost: The Fates of Horizontally Acquired Genes in Arthropod-Symbiotic Spiroplasma.</title>
        <authorList>
            <person name="Lo W.S."/>
            <person name="Gasparich G.E."/>
            <person name="Kuo C.H."/>
        </authorList>
    </citation>
    <scope>NUCLEOTIDE SEQUENCE [LARGE SCALE GENOMIC DNA]</scope>
    <source>
        <strain evidence="3">TDA-040725-5</strain>
    </source>
</reference>
<reference evidence="3" key="2">
    <citation type="submission" date="2015-06" db="EMBL/GenBank/DDBJ databases">
        <title>Complete genome sequence of Spiroplasma eriocheiris TDA-040725-5 (DSM 21848).</title>
        <authorList>
            <person name="Lo W.-S."/>
            <person name="Kuo C.-H."/>
        </authorList>
    </citation>
    <scope>NUCLEOTIDE SEQUENCE [LARGE SCALE GENOMIC DNA]</scope>
    <source>
        <strain evidence="3">TDA-040725-5</strain>
    </source>
</reference>
<dbReference type="InterPro" id="IPR054816">
    <property type="entry name" value="Lipoprotein_mollicutes-type_CS"/>
</dbReference>
<dbReference type="RefSeq" id="WP_047791175.1">
    <property type="nucleotide sequence ID" value="NZ_CP011856.1"/>
</dbReference>
<keyword evidence="1" id="KW-0732">Signal</keyword>
<feature type="chain" id="PRO_5005203794" description="Lipoprotein" evidence="1">
    <location>
        <begin position="23"/>
        <end position="167"/>
    </location>
</feature>
<dbReference type="PATRIC" id="fig|743698.3.peg.333"/>
<evidence type="ECO:0000256" key="1">
    <source>
        <dbReference type="SAM" id="SignalP"/>
    </source>
</evidence>
<gene>
    <name evidence="2" type="ORF">SERIO_v1c03330</name>
</gene>
<sequence length="167" mass="18484">MKKLFTLLGAITLSGVSTSSLVACNHSTKSDINKTYAQAIYISFFFVPSSEGQTKLVTKLGQIPVDMTQQIAKEADLIQLKDFNIDQVAQIVNADLAHLAEVLKIMNDKTFYDFSGVTLTTTGANYFIHQNNEVKWEVNLTLTHQVASSSYVTEIHSKGYFPATLNK</sequence>
<evidence type="ECO:0000313" key="3">
    <source>
        <dbReference type="Proteomes" id="UP000035661"/>
    </source>
</evidence>
<dbReference type="NCBIfam" id="NF038029">
    <property type="entry name" value="LP_plasma"/>
    <property type="match status" value="1"/>
</dbReference>
<dbReference type="Proteomes" id="UP000035661">
    <property type="component" value="Chromosome"/>
</dbReference>
<name>A0A0H3XHR9_9MOLU</name>
<proteinExistence type="predicted"/>
<dbReference type="EMBL" id="CP011856">
    <property type="protein sequence ID" value="AKM53915.1"/>
    <property type="molecule type" value="Genomic_DNA"/>
</dbReference>